<reference evidence="2 3" key="1">
    <citation type="submission" date="2015-10" db="EMBL/GenBank/DDBJ databases">
        <title>Draft genome sequence of Streptomyces griseoruber DSM 40281, type strain for the species Streptomyces griseoruber.</title>
        <authorList>
            <person name="Ruckert C."/>
            <person name="Winkler A."/>
            <person name="Kalinowski J."/>
            <person name="Kampfer P."/>
            <person name="Glaeser S."/>
        </authorList>
    </citation>
    <scope>NUCLEOTIDE SEQUENCE [LARGE SCALE GENOMIC DNA]</scope>
    <source>
        <strain evidence="2 3">DSM 40281</strain>
    </source>
</reference>
<keyword evidence="1" id="KW-0812">Transmembrane</keyword>
<dbReference type="AlphaFoldDB" id="A0A117R799"/>
<organism evidence="2 3">
    <name type="scientific">Streptomyces griseoruber</name>
    <dbReference type="NCBI Taxonomy" id="1943"/>
    <lineage>
        <taxon>Bacteria</taxon>
        <taxon>Bacillati</taxon>
        <taxon>Actinomycetota</taxon>
        <taxon>Actinomycetes</taxon>
        <taxon>Kitasatosporales</taxon>
        <taxon>Streptomycetaceae</taxon>
        <taxon>Streptomyces</taxon>
    </lineage>
</organism>
<sequence>MSHQLATSPARPGGLVVTGGLIGTAAVAVAVNAIVAATAHAAGASDDFQPLQLSAYAPLTIFGALAAAAAWAIIRARSAHPARLLRTLVPVVLIVSLIPDIMVGVSDSRPGTSWGAVIALMVMHAVVAAIAVPAYRRLLPLPATRD</sequence>
<keyword evidence="3" id="KW-1185">Reference proteome</keyword>
<accession>A0A117R799</accession>
<name>A0A117R799_9ACTN</name>
<dbReference type="Pfam" id="PF19545">
    <property type="entry name" value="DUF6069"/>
    <property type="match status" value="1"/>
</dbReference>
<feature type="transmembrane region" description="Helical" evidence="1">
    <location>
        <begin position="85"/>
        <end position="102"/>
    </location>
</feature>
<proteinExistence type="predicted"/>
<gene>
    <name evidence="2" type="ORF">AQJ64_43875</name>
</gene>
<evidence type="ECO:0000313" key="2">
    <source>
        <dbReference type="EMBL" id="KUN75089.1"/>
    </source>
</evidence>
<feature type="transmembrane region" description="Helical" evidence="1">
    <location>
        <begin position="114"/>
        <end position="135"/>
    </location>
</feature>
<keyword evidence="1" id="KW-1133">Transmembrane helix</keyword>
<dbReference type="STRING" id="1943.AQJ64_43875"/>
<dbReference type="EMBL" id="LMWW01000093">
    <property type="protein sequence ID" value="KUN75089.1"/>
    <property type="molecule type" value="Genomic_DNA"/>
</dbReference>
<keyword evidence="1" id="KW-0472">Membrane</keyword>
<feature type="transmembrane region" description="Helical" evidence="1">
    <location>
        <begin position="12"/>
        <end position="35"/>
    </location>
</feature>
<dbReference type="RefSeq" id="WP_055635231.1">
    <property type="nucleotide sequence ID" value="NZ_JBIRRP010000043.1"/>
</dbReference>
<feature type="transmembrane region" description="Helical" evidence="1">
    <location>
        <begin position="55"/>
        <end position="73"/>
    </location>
</feature>
<protein>
    <recommendedName>
        <fullName evidence="4">Cell envelope biogenesis protein OmpA</fullName>
    </recommendedName>
</protein>
<evidence type="ECO:0000256" key="1">
    <source>
        <dbReference type="SAM" id="Phobius"/>
    </source>
</evidence>
<dbReference type="InterPro" id="IPR045713">
    <property type="entry name" value="DUF6069"/>
</dbReference>
<evidence type="ECO:0000313" key="3">
    <source>
        <dbReference type="Proteomes" id="UP000052982"/>
    </source>
</evidence>
<evidence type="ECO:0008006" key="4">
    <source>
        <dbReference type="Google" id="ProtNLM"/>
    </source>
</evidence>
<comment type="caution">
    <text evidence="2">The sequence shown here is derived from an EMBL/GenBank/DDBJ whole genome shotgun (WGS) entry which is preliminary data.</text>
</comment>
<dbReference type="Proteomes" id="UP000052982">
    <property type="component" value="Unassembled WGS sequence"/>
</dbReference>